<dbReference type="EMBL" id="JARJCM010000035">
    <property type="protein sequence ID" value="KAJ7037798.1"/>
    <property type="molecule type" value="Genomic_DNA"/>
</dbReference>
<evidence type="ECO:0000256" key="8">
    <source>
        <dbReference type="ARBA" id="ARBA00022989"/>
    </source>
</evidence>
<keyword evidence="5 12" id="KW-0812">Transmembrane</keyword>
<name>A0AAD6T1T3_9AGAR</name>
<keyword evidence="7" id="KW-0653">Protein transport</keyword>
<evidence type="ECO:0000256" key="6">
    <source>
        <dbReference type="ARBA" id="ARBA00022824"/>
    </source>
</evidence>
<evidence type="ECO:0000256" key="2">
    <source>
        <dbReference type="ARBA" id="ARBA00009274"/>
    </source>
</evidence>
<reference evidence="13" key="1">
    <citation type="submission" date="2023-03" db="EMBL/GenBank/DDBJ databases">
        <title>Massive genome expansion in bonnet fungi (Mycena s.s.) driven by repeated elements and novel gene families across ecological guilds.</title>
        <authorList>
            <consortium name="Lawrence Berkeley National Laboratory"/>
            <person name="Harder C.B."/>
            <person name="Miyauchi S."/>
            <person name="Viragh M."/>
            <person name="Kuo A."/>
            <person name="Thoen E."/>
            <person name="Andreopoulos B."/>
            <person name="Lu D."/>
            <person name="Skrede I."/>
            <person name="Drula E."/>
            <person name="Henrissat B."/>
            <person name="Morin E."/>
            <person name="Kohler A."/>
            <person name="Barry K."/>
            <person name="LaButti K."/>
            <person name="Morin E."/>
            <person name="Salamov A."/>
            <person name="Lipzen A."/>
            <person name="Mereny Z."/>
            <person name="Hegedus B."/>
            <person name="Baldrian P."/>
            <person name="Stursova M."/>
            <person name="Weitz H."/>
            <person name="Taylor A."/>
            <person name="Grigoriev I.V."/>
            <person name="Nagy L.G."/>
            <person name="Martin F."/>
            <person name="Kauserud H."/>
        </authorList>
    </citation>
    <scope>NUCLEOTIDE SEQUENCE</scope>
    <source>
        <strain evidence="13">CBHHK200</strain>
    </source>
</reference>
<keyword evidence="4" id="KW-0813">Transport</keyword>
<comment type="subcellular location">
    <subcellularLocation>
        <location evidence="1">Endoplasmic reticulum membrane</location>
        <topology evidence="1">Multi-pass membrane protein</topology>
    </subcellularLocation>
</comment>
<dbReference type="GO" id="GO:0071555">
    <property type="term" value="P:cell wall organization"/>
    <property type="evidence" value="ECO:0007669"/>
    <property type="project" value="UniProtKB-KW"/>
</dbReference>
<comment type="similarity">
    <text evidence="2">Belongs to the CHS7 family.</text>
</comment>
<feature type="transmembrane region" description="Helical" evidence="12">
    <location>
        <begin position="109"/>
        <end position="135"/>
    </location>
</feature>
<feature type="compositionally biased region" description="Low complexity" evidence="11">
    <location>
        <begin position="367"/>
        <end position="381"/>
    </location>
</feature>
<protein>
    <recommendedName>
        <fullName evidence="3">Chitin synthase export chaperone</fullName>
    </recommendedName>
</protein>
<organism evidence="13 14">
    <name type="scientific">Mycena alexandri</name>
    <dbReference type="NCBI Taxonomy" id="1745969"/>
    <lineage>
        <taxon>Eukaryota</taxon>
        <taxon>Fungi</taxon>
        <taxon>Dikarya</taxon>
        <taxon>Basidiomycota</taxon>
        <taxon>Agaricomycotina</taxon>
        <taxon>Agaricomycetes</taxon>
        <taxon>Agaricomycetidae</taxon>
        <taxon>Agaricales</taxon>
        <taxon>Marasmiineae</taxon>
        <taxon>Mycenaceae</taxon>
        <taxon>Mycena</taxon>
    </lineage>
</organism>
<keyword evidence="8 12" id="KW-1133">Transmembrane helix</keyword>
<gene>
    <name evidence="13" type="ORF">C8F04DRAFT_1220683</name>
</gene>
<evidence type="ECO:0000256" key="10">
    <source>
        <dbReference type="ARBA" id="ARBA00023316"/>
    </source>
</evidence>
<dbReference type="InterPro" id="IPR022057">
    <property type="entry name" value="Chs7"/>
</dbReference>
<evidence type="ECO:0000256" key="1">
    <source>
        <dbReference type="ARBA" id="ARBA00004477"/>
    </source>
</evidence>
<accession>A0AAD6T1T3</accession>
<dbReference type="PANTHER" id="PTHR35329:SF2">
    <property type="entry name" value="CHITIN SYNTHASE EXPORT CHAPERONE"/>
    <property type="match status" value="1"/>
</dbReference>
<dbReference type="GO" id="GO:0015031">
    <property type="term" value="P:protein transport"/>
    <property type="evidence" value="ECO:0007669"/>
    <property type="project" value="UniProtKB-KW"/>
</dbReference>
<evidence type="ECO:0000313" key="14">
    <source>
        <dbReference type="Proteomes" id="UP001218188"/>
    </source>
</evidence>
<comment type="caution">
    <text evidence="13">The sequence shown here is derived from an EMBL/GenBank/DDBJ whole genome shotgun (WGS) entry which is preliminary data.</text>
</comment>
<feature type="transmembrane region" description="Helical" evidence="12">
    <location>
        <begin position="249"/>
        <end position="268"/>
    </location>
</feature>
<dbReference type="AlphaFoldDB" id="A0AAD6T1T3"/>
<evidence type="ECO:0000256" key="5">
    <source>
        <dbReference type="ARBA" id="ARBA00022692"/>
    </source>
</evidence>
<proteinExistence type="inferred from homology"/>
<evidence type="ECO:0000256" key="7">
    <source>
        <dbReference type="ARBA" id="ARBA00022927"/>
    </source>
</evidence>
<keyword evidence="14" id="KW-1185">Reference proteome</keyword>
<dbReference type="Proteomes" id="UP001218188">
    <property type="component" value="Unassembled WGS sequence"/>
</dbReference>
<dbReference type="PANTHER" id="PTHR35329">
    <property type="entry name" value="CHITIN SYNTHASE EXPORT CHAPERONE"/>
    <property type="match status" value="1"/>
</dbReference>
<evidence type="ECO:0000256" key="11">
    <source>
        <dbReference type="SAM" id="MobiDB-lite"/>
    </source>
</evidence>
<feature type="transmembrane region" description="Helical" evidence="12">
    <location>
        <begin position="80"/>
        <end position="97"/>
    </location>
</feature>
<keyword evidence="9 12" id="KW-0472">Membrane</keyword>
<keyword evidence="6" id="KW-0256">Endoplasmic reticulum</keyword>
<evidence type="ECO:0000256" key="9">
    <source>
        <dbReference type="ARBA" id="ARBA00023136"/>
    </source>
</evidence>
<feature type="transmembrane region" description="Helical" evidence="12">
    <location>
        <begin position="147"/>
        <end position="168"/>
    </location>
</feature>
<keyword evidence="10" id="KW-0961">Cell wall biogenesis/degradation</keyword>
<sequence length="395" mass="42847">MGIQFGSFNSICDTAALVICPLIGTEQGIEPSCYSRNVDIGGTLIFQPSTCFVHIVAIIMTAIMILHIRSKYTAVGRKEIVTFFWLYALIELLAIFLDSGVIPTSNAVYMWFAAIYTGLVAAAYACLLINGFVGFQFAEDGTPLSLWFLRISCLVVFALGFFVAIATFKSFAGFHFAKPIGLWIVYILWPLLCTVIYIVSQLVLVFRTLEDRWAFVSIAFGVAFFAAAQALLFGFSVTICNAIKHYIDGLFFFTLCMLLSVMMVYKYWDSITREDLEFSVGSKAAVWEVKDPLLAGGDAGPPYGAPGGNYANNAHYNYSEEDTASNFHGGGGAPASLVGGVSGAQMYGNGGPGVGAGGGGGGFNPYQQQQQHAQMQPQQQQRARGYPPNAEQRGY</sequence>
<dbReference type="GO" id="GO:0051082">
    <property type="term" value="F:unfolded protein binding"/>
    <property type="evidence" value="ECO:0007669"/>
    <property type="project" value="TreeGrafter"/>
</dbReference>
<evidence type="ECO:0000313" key="13">
    <source>
        <dbReference type="EMBL" id="KAJ7037798.1"/>
    </source>
</evidence>
<feature type="transmembrane region" description="Helical" evidence="12">
    <location>
        <begin position="213"/>
        <end position="237"/>
    </location>
</feature>
<dbReference type="GO" id="GO:0005789">
    <property type="term" value="C:endoplasmic reticulum membrane"/>
    <property type="evidence" value="ECO:0007669"/>
    <property type="project" value="UniProtKB-SubCell"/>
</dbReference>
<evidence type="ECO:0000256" key="12">
    <source>
        <dbReference type="SAM" id="Phobius"/>
    </source>
</evidence>
<evidence type="ECO:0000256" key="3">
    <source>
        <dbReference type="ARBA" id="ARBA00018354"/>
    </source>
</evidence>
<feature type="transmembrane region" description="Helical" evidence="12">
    <location>
        <begin position="180"/>
        <end position="206"/>
    </location>
</feature>
<dbReference type="GO" id="GO:0006457">
    <property type="term" value="P:protein folding"/>
    <property type="evidence" value="ECO:0007669"/>
    <property type="project" value="TreeGrafter"/>
</dbReference>
<feature type="compositionally biased region" description="Gly residues" evidence="11">
    <location>
        <begin position="352"/>
        <end position="363"/>
    </location>
</feature>
<feature type="transmembrane region" description="Helical" evidence="12">
    <location>
        <begin position="45"/>
        <end position="68"/>
    </location>
</feature>
<evidence type="ECO:0000256" key="4">
    <source>
        <dbReference type="ARBA" id="ARBA00022448"/>
    </source>
</evidence>
<dbReference type="Pfam" id="PF12271">
    <property type="entry name" value="Chs7"/>
    <property type="match status" value="1"/>
</dbReference>
<feature type="region of interest" description="Disordered" evidence="11">
    <location>
        <begin position="352"/>
        <end position="395"/>
    </location>
</feature>